<dbReference type="OrthoDB" id="9814432at2"/>
<dbReference type="AlphaFoldDB" id="A0A1H5WE77"/>
<proteinExistence type="predicted"/>
<protein>
    <recommendedName>
        <fullName evidence="3">TRASH domain-containing protein</fullName>
    </recommendedName>
</protein>
<dbReference type="InterPro" id="IPR049708">
    <property type="entry name" value="PP0621-like"/>
</dbReference>
<evidence type="ECO:0000313" key="1">
    <source>
        <dbReference type="EMBL" id="SEF97772.1"/>
    </source>
</evidence>
<dbReference type="RefSeq" id="WP_103966905.1">
    <property type="nucleotide sequence ID" value="NZ_FNUX01000018.1"/>
</dbReference>
<evidence type="ECO:0008006" key="3">
    <source>
        <dbReference type="Google" id="ProtNLM"/>
    </source>
</evidence>
<accession>A0A1H5WE77</accession>
<dbReference type="Proteomes" id="UP000236753">
    <property type="component" value="Unassembled WGS sequence"/>
</dbReference>
<reference evidence="1 2" key="1">
    <citation type="submission" date="2016-10" db="EMBL/GenBank/DDBJ databases">
        <authorList>
            <person name="de Groot N.N."/>
        </authorList>
    </citation>
    <scope>NUCLEOTIDE SEQUENCE [LARGE SCALE GENOMIC DNA]</scope>
    <source>
        <strain evidence="1 2">Nm13</strain>
    </source>
</reference>
<evidence type="ECO:0000313" key="2">
    <source>
        <dbReference type="Proteomes" id="UP000236753"/>
    </source>
</evidence>
<dbReference type="EMBL" id="FNUX01000018">
    <property type="protein sequence ID" value="SEF97772.1"/>
    <property type="molecule type" value="Genomic_DNA"/>
</dbReference>
<organism evidence="1 2">
    <name type="scientific">Nitrosomonas ureae</name>
    <dbReference type="NCBI Taxonomy" id="44577"/>
    <lineage>
        <taxon>Bacteria</taxon>
        <taxon>Pseudomonadati</taxon>
        <taxon>Pseudomonadota</taxon>
        <taxon>Betaproteobacteria</taxon>
        <taxon>Nitrosomonadales</taxon>
        <taxon>Nitrosomonadaceae</taxon>
        <taxon>Nitrosomonas</taxon>
    </lineage>
</organism>
<sequence>MGKLFFYILIALLIYWIIKSRHSKKDSNISNQDSIEDTVNCVHCGVYLPKSEAIKHQDKYFCCQEHCDQFLSSPP</sequence>
<dbReference type="NCBIfam" id="NF041023">
    <property type="entry name" value="PP0621_fam"/>
    <property type="match status" value="1"/>
</dbReference>
<gene>
    <name evidence="1" type="ORF">SAMN05216334_1189</name>
</gene>
<name>A0A1H5WE77_9PROT</name>